<evidence type="ECO:0000313" key="2">
    <source>
        <dbReference type="Proteomes" id="UP000005950"/>
    </source>
</evidence>
<protein>
    <submittedName>
        <fullName evidence="1">Uncharacterized protein</fullName>
    </submittedName>
</protein>
<reference evidence="1 2" key="1">
    <citation type="submission" date="2008-12" db="EMBL/GenBank/DDBJ databases">
        <authorList>
            <person name="Fulton L."/>
            <person name="Clifton S."/>
            <person name="Fulton B."/>
            <person name="Xu J."/>
            <person name="Minx P."/>
            <person name="Pepin K.H."/>
            <person name="Johnson M."/>
            <person name="Bhonagiri V."/>
            <person name="Nash W.E."/>
            <person name="Mardis E.R."/>
            <person name="Wilson R.K."/>
        </authorList>
    </citation>
    <scope>NUCLEOTIDE SEQUENCE [LARGE SCALE GENOMIC DNA]</scope>
    <source>
        <strain evidence="1 2">DSM 12042</strain>
    </source>
</reference>
<accession>B9YC22</accession>
<sequence length="40" mass="4769">MRLQLKLKKFVNYEKSDTWLLKSSIANFSCHTLYVSALYQ</sequence>
<dbReference type="EMBL" id="ACCF01000211">
    <property type="protein sequence ID" value="EEF66477.1"/>
    <property type="molecule type" value="Genomic_DNA"/>
</dbReference>
<dbReference type="Proteomes" id="UP000005950">
    <property type="component" value="Unassembled WGS sequence"/>
</dbReference>
<dbReference type="HOGENOM" id="CLU_3290771_0_0_9"/>
<organism evidence="1 2">
    <name type="scientific">Holdemania filiformis DSM 12042</name>
    <dbReference type="NCBI Taxonomy" id="545696"/>
    <lineage>
        <taxon>Bacteria</taxon>
        <taxon>Bacillati</taxon>
        <taxon>Bacillota</taxon>
        <taxon>Erysipelotrichia</taxon>
        <taxon>Erysipelotrichales</taxon>
        <taxon>Erysipelotrichaceae</taxon>
        <taxon>Holdemania</taxon>
    </lineage>
</organism>
<proteinExistence type="predicted"/>
<comment type="caution">
    <text evidence="1">The sequence shown here is derived from an EMBL/GenBank/DDBJ whole genome shotgun (WGS) entry which is preliminary data.</text>
</comment>
<evidence type="ECO:0000313" key="1">
    <source>
        <dbReference type="EMBL" id="EEF66477.1"/>
    </source>
</evidence>
<reference evidence="1 2" key="2">
    <citation type="submission" date="2009-02" db="EMBL/GenBank/DDBJ databases">
        <title>Draft genome sequence of Holdemania filiformis DSM 12042.</title>
        <authorList>
            <person name="Sudarsanam P."/>
            <person name="Ley R."/>
            <person name="Guruge J."/>
            <person name="Turnbaugh P.J."/>
            <person name="Mahowald M."/>
            <person name="Liep D."/>
            <person name="Gordon J."/>
        </authorList>
    </citation>
    <scope>NUCLEOTIDE SEQUENCE [LARGE SCALE GENOMIC DNA]</scope>
    <source>
        <strain evidence="1 2">DSM 12042</strain>
    </source>
</reference>
<gene>
    <name evidence="1" type="ORF">HOLDEFILI_03379</name>
</gene>
<name>B9YC22_9FIRM</name>
<dbReference type="AlphaFoldDB" id="B9YC22"/>